<feature type="region of interest" description="Disordered" evidence="1">
    <location>
        <begin position="236"/>
        <end position="271"/>
    </location>
</feature>
<feature type="chain" id="PRO_5045571136" evidence="2">
    <location>
        <begin position="34"/>
        <end position="311"/>
    </location>
</feature>
<evidence type="ECO:0000256" key="2">
    <source>
        <dbReference type="SAM" id="SignalP"/>
    </source>
</evidence>
<feature type="compositionally biased region" description="Gly residues" evidence="1">
    <location>
        <begin position="258"/>
        <end position="270"/>
    </location>
</feature>
<evidence type="ECO:0000313" key="3">
    <source>
        <dbReference type="EMBL" id="MDQ0676201.1"/>
    </source>
</evidence>
<reference evidence="3 4" key="1">
    <citation type="submission" date="2023-07" db="EMBL/GenBank/DDBJ databases">
        <title>Comparative genomics of wheat-associated soil bacteria to identify genetic determinants of phenazine resistance.</title>
        <authorList>
            <person name="Mouncey N."/>
        </authorList>
    </citation>
    <scope>NUCLEOTIDE SEQUENCE [LARGE SCALE GENOMIC DNA]</scope>
    <source>
        <strain evidence="3 4">W1I3</strain>
    </source>
</reference>
<feature type="signal peptide" evidence="2">
    <location>
        <begin position="1"/>
        <end position="33"/>
    </location>
</feature>
<gene>
    <name evidence="3" type="ORF">QFZ36_003762</name>
</gene>
<feature type="compositionally biased region" description="Low complexity" evidence="1">
    <location>
        <begin position="240"/>
        <end position="257"/>
    </location>
</feature>
<evidence type="ECO:0000256" key="1">
    <source>
        <dbReference type="SAM" id="MobiDB-lite"/>
    </source>
</evidence>
<keyword evidence="2" id="KW-0732">Signal</keyword>
<accession>A0ABU0PQI8</accession>
<evidence type="ECO:0000313" key="4">
    <source>
        <dbReference type="Proteomes" id="UP001236806"/>
    </source>
</evidence>
<protein>
    <submittedName>
        <fullName evidence="3">Uncharacterized protein</fullName>
    </submittedName>
</protein>
<comment type="caution">
    <text evidence="3">The sequence shown here is derived from an EMBL/GenBank/DDBJ whole genome shotgun (WGS) entry which is preliminary data.</text>
</comment>
<proteinExistence type="predicted"/>
<sequence>MVNAVSAWRALRPVLLAGAATLTWLTFSSPAASADVLSDTSSLLGGVTSSVSSVTDRLAGPALTVPAPPPPAAPPVGLLQPFVGQVSGIADNIVSVVPVVNQVVPAGTVTAVAAPIAYVADGATAAVVEAVVPPVAGSLPGLEPVLQPVSDLVTGTAPLPVELPELPVRAVDEDAPVPGAVVPTEAAAEPAPADTSALSGSSLTAAPDTATFPYGSVALAGTSATLWVAASVSDFSDEQPSTADPSPAPAQAPAAPGSGAGSGAASGGSPGSAAFLSPFNFDLPLSGAVCAGESPEHAPAPVSFDPGSSPD</sequence>
<dbReference type="EMBL" id="JAUSXB010000001">
    <property type="protein sequence ID" value="MDQ0676201.1"/>
    <property type="molecule type" value="Genomic_DNA"/>
</dbReference>
<name>A0ABU0PQI8_9MICC</name>
<dbReference type="Proteomes" id="UP001236806">
    <property type="component" value="Unassembled WGS sequence"/>
</dbReference>
<dbReference type="RefSeq" id="WP_306638580.1">
    <property type="nucleotide sequence ID" value="NZ_JAUSXB010000001.1"/>
</dbReference>
<keyword evidence="4" id="KW-1185">Reference proteome</keyword>
<organism evidence="3 4">
    <name type="scientific">Pseudarthrobacter siccitolerans</name>
    <dbReference type="NCBI Taxonomy" id="861266"/>
    <lineage>
        <taxon>Bacteria</taxon>
        <taxon>Bacillati</taxon>
        <taxon>Actinomycetota</taxon>
        <taxon>Actinomycetes</taxon>
        <taxon>Micrococcales</taxon>
        <taxon>Micrococcaceae</taxon>
        <taxon>Pseudarthrobacter</taxon>
    </lineage>
</organism>
<feature type="region of interest" description="Disordered" evidence="1">
    <location>
        <begin position="287"/>
        <end position="311"/>
    </location>
</feature>